<organism evidence="2 3">
    <name type="scientific">Clonostachys chloroleuca</name>
    <dbReference type="NCBI Taxonomy" id="1926264"/>
    <lineage>
        <taxon>Eukaryota</taxon>
        <taxon>Fungi</taxon>
        <taxon>Dikarya</taxon>
        <taxon>Ascomycota</taxon>
        <taxon>Pezizomycotina</taxon>
        <taxon>Sordariomycetes</taxon>
        <taxon>Hypocreomycetidae</taxon>
        <taxon>Hypocreales</taxon>
        <taxon>Bionectriaceae</taxon>
        <taxon>Clonostachys</taxon>
    </lineage>
</organism>
<evidence type="ECO:0000256" key="1">
    <source>
        <dbReference type="SAM" id="MobiDB-lite"/>
    </source>
</evidence>
<gene>
    <name evidence="2" type="ORF">CCHLO57077_00018352</name>
</gene>
<evidence type="ECO:0000313" key="2">
    <source>
        <dbReference type="EMBL" id="CAI6028695.1"/>
    </source>
</evidence>
<accession>A0AA35PU08</accession>
<proteinExistence type="predicted"/>
<dbReference type="AlphaFoldDB" id="A0AA35PU08"/>
<dbReference type="EMBL" id="CABFNP030000496">
    <property type="protein sequence ID" value="CAI6028695.1"/>
    <property type="molecule type" value="Genomic_DNA"/>
</dbReference>
<comment type="caution">
    <text evidence="2">The sequence shown here is derived from an EMBL/GenBank/DDBJ whole genome shotgun (WGS) entry which is preliminary data.</text>
</comment>
<name>A0AA35PU08_9HYPO</name>
<reference evidence="2" key="1">
    <citation type="submission" date="2023-01" db="EMBL/GenBank/DDBJ databases">
        <authorList>
            <person name="Piombo E."/>
        </authorList>
    </citation>
    <scope>NUCLEOTIDE SEQUENCE</scope>
</reference>
<sequence length="196" mass="22624">MYYHPSLIARPDSNYNHFPDPIESKSKLQLGYKALRLGEGIKQRLKEHGDEMRHIATAEDNRKRKVELIRQEIFQSENGLMDSSNSPEQYKERIRKSFKFGCKFERLRREKKSAKAEEAAANNKLIDRIIGVLGPHLVYNRLEAFTARQRESSKSTGGIKHSIEDSIHIASRKSPRFDEEAPFKPTQESTLIIGLE</sequence>
<feature type="region of interest" description="Disordered" evidence="1">
    <location>
        <begin position="170"/>
        <end position="196"/>
    </location>
</feature>
<evidence type="ECO:0000313" key="3">
    <source>
        <dbReference type="Proteomes" id="UP001160390"/>
    </source>
</evidence>
<protein>
    <submittedName>
        <fullName evidence="2">Uncharacterized protein</fullName>
    </submittedName>
</protein>
<keyword evidence="3" id="KW-1185">Reference proteome</keyword>
<dbReference type="Proteomes" id="UP001160390">
    <property type="component" value="Unassembled WGS sequence"/>
</dbReference>